<evidence type="ECO:0000313" key="9">
    <source>
        <dbReference type="Proteomes" id="UP001595848"/>
    </source>
</evidence>
<keyword evidence="5 8" id="KW-0012">Acyltransferase</keyword>
<evidence type="ECO:0000256" key="2">
    <source>
        <dbReference type="ARBA" id="ARBA00005656"/>
    </source>
</evidence>
<dbReference type="InterPro" id="IPR050500">
    <property type="entry name" value="Phos_Acetyltrans/Butyryltrans"/>
</dbReference>
<comment type="similarity">
    <text evidence="2">Belongs to the phosphate acetyltransferase and butyryltransferase family.</text>
</comment>
<evidence type="ECO:0000256" key="5">
    <source>
        <dbReference type="ARBA" id="ARBA00023315"/>
    </source>
</evidence>
<comment type="caution">
    <text evidence="8">The sequence shown here is derived from an EMBL/GenBank/DDBJ whole genome shotgun (WGS) entry which is preliminary data.</text>
</comment>
<evidence type="ECO:0000256" key="1">
    <source>
        <dbReference type="ARBA" id="ARBA00004989"/>
    </source>
</evidence>
<dbReference type="PANTHER" id="PTHR43356">
    <property type="entry name" value="PHOSPHATE ACETYLTRANSFERASE"/>
    <property type="match status" value="1"/>
</dbReference>
<keyword evidence="4 8" id="KW-0808">Transferase</keyword>
<evidence type="ECO:0000256" key="6">
    <source>
        <dbReference type="ARBA" id="ARBA00031108"/>
    </source>
</evidence>
<dbReference type="EMBL" id="JBHSBV010000005">
    <property type="protein sequence ID" value="MFC4202140.1"/>
    <property type="molecule type" value="Genomic_DNA"/>
</dbReference>
<dbReference type="GO" id="GO:0008959">
    <property type="term" value="F:phosphate acetyltransferase activity"/>
    <property type="evidence" value="ECO:0007669"/>
    <property type="project" value="UniProtKB-EC"/>
</dbReference>
<dbReference type="NCBIfam" id="NF007233">
    <property type="entry name" value="PRK09653.1"/>
    <property type="match status" value="1"/>
</dbReference>
<proteinExistence type="inferred from homology"/>
<evidence type="ECO:0000256" key="4">
    <source>
        <dbReference type="ARBA" id="ARBA00022679"/>
    </source>
</evidence>
<evidence type="ECO:0000259" key="7">
    <source>
        <dbReference type="Pfam" id="PF01515"/>
    </source>
</evidence>
<keyword evidence="9" id="KW-1185">Reference proteome</keyword>
<dbReference type="InterPro" id="IPR002505">
    <property type="entry name" value="PTA_PTB"/>
</dbReference>
<dbReference type="PANTHER" id="PTHR43356:SF3">
    <property type="entry name" value="PHOSPHATE ACETYLTRANSFERASE"/>
    <property type="match status" value="1"/>
</dbReference>
<dbReference type="Pfam" id="PF01515">
    <property type="entry name" value="PTA_PTB"/>
    <property type="match status" value="1"/>
</dbReference>
<dbReference type="PIRSF" id="PIRSF000428">
    <property type="entry name" value="P_Ac_trans"/>
    <property type="match status" value="1"/>
</dbReference>
<evidence type="ECO:0000256" key="3">
    <source>
        <dbReference type="ARBA" id="ARBA00021528"/>
    </source>
</evidence>
<sequence>MNILDTMLEQARRAPQRIVLCEGEDPRVLRAAVRAARDAIALPRIVGSRPAIEHNAAALGLDLRTLPVPIEDPAASPLREQAVELLLELRARRCMTPEQARQAALDPLVFATLMVRMGHADGSVAGAVHTTADVVRNAIQLIGMRPDTRIVSSFFIMLRDQPFHSQTHAMIFSDCGLVIDPDHEQLADIALAAAESARSLLGTEPRVAMLSFSTHGSAGHPDARKVDQATRRLRERAPQLHVDGEVQLDAAIVPDIAARKIPDSQIHGQANVLVFPNLDAANIGYKLTERLGGATAIGPLLQGLNKPANDLSRGCSEDDVYNVIAVTAVQAQAAAMAACS</sequence>
<organism evidence="8 9">
    <name type="scientific">Candidimonas humi</name>
    <dbReference type="NCBI Taxonomy" id="683355"/>
    <lineage>
        <taxon>Bacteria</taxon>
        <taxon>Pseudomonadati</taxon>
        <taxon>Pseudomonadota</taxon>
        <taxon>Betaproteobacteria</taxon>
        <taxon>Burkholderiales</taxon>
        <taxon>Alcaligenaceae</taxon>
        <taxon>Candidimonas</taxon>
    </lineage>
</organism>
<dbReference type="InterPro" id="IPR012147">
    <property type="entry name" value="P_Ac_Bu_trans"/>
</dbReference>
<feature type="domain" description="Phosphate acetyl/butaryl transferase" evidence="7">
    <location>
        <begin position="3"/>
        <end position="328"/>
    </location>
</feature>
<gene>
    <name evidence="8" type="primary">pta</name>
    <name evidence="8" type="ORF">ACFOY1_14365</name>
</gene>
<dbReference type="NCBIfam" id="TIGR00651">
    <property type="entry name" value="pta"/>
    <property type="match status" value="1"/>
</dbReference>
<dbReference type="Proteomes" id="UP001595848">
    <property type="component" value="Unassembled WGS sequence"/>
</dbReference>
<reference evidence="9" key="1">
    <citation type="journal article" date="2019" name="Int. J. Syst. Evol. Microbiol.">
        <title>The Global Catalogue of Microorganisms (GCM) 10K type strain sequencing project: providing services to taxonomists for standard genome sequencing and annotation.</title>
        <authorList>
            <consortium name="The Broad Institute Genomics Platform"/>
            <consortium name="The Broad Institute Genome Sequencing Center for Infectious Disease"/>
            <person name="Wu L."/>
            <person name="Ma J."/>
        </authorList>
    </citation>
    <scope>NUCLEOTIDE SEQUENCE [LARGE SCALE GENOMIC DNA]</scope>
    <source>
        <strain evidence="9">LMG 24813</strain>
    </source>
</reference>
<accession>A0ABV8NYZ9</accession>
<dbReference type="RefSeq" id="WP_217966334.1">
    <property type="nucleotide sequence ID" value="NZ_JAHTBN010000012.1"/>
</dbReference>
<name>A0ABV8NYZ9_9BURK</name>
<dbReference type="InterPro" id="IPR004614">
    <property type="entry name" value="P_AcTrfase"/>
</dbReference>
<protein>
    <recommendedName>
        <fullName evidence="3">Phosphate acetyltransferase</fullName>
    </recommendedName>
    <alternativeName>
        <fullName evidence="6">Phosphotransacetylase</fullName>
    </alternativeName>
</protein>
<comment type="pathway">
    <text evidence="1">Metabolic intermediate biosynthesis; acetyl-CoA biosynthesis; acetyl-CoA from acetate: step 2/2.</text>
</comment>
<evidence type="ECO:0000313" key="8">
    <source>
        <dbReference type="EMBL" id="MFC4202140.1"/>
    </source>
</evidence>